<dbReference type="CDD" id="cd13229">
    <property type="entry name" value="PH_TFIIH"/>
    <property type="match status" value="1"/>
</dbReference>
<evidence type="ECO:0000259" key="14">
    <source>
        <dbReference type="Pfam" id="PF08567"/>
    </source>
</evidence>
<evidence type="ECO:0000256" key="1">
    <source>
        <dbReference type="ARBA" id="ARBA00004123"/>
    </source>
</evidence>
<feature type="domain" description="TFIIH p62 subunit N-terminal" evidence="14">
    <location>
        <begin position="817"/>
        <end position="896"/>
    </location>
</feature>
<dbReference type="PANTHER" id="PTHR12955:SF1">
    <property type="entry name" value="INTEGRATOR COMPLEX SUBUNIT 13"/>
    <property type="match status" value="1"/>
</dbReference>
<evidence type="ECO:0000256" key="6">
    <source>
        <dbReference type="ARBA" id="ARBA00022776"/>
    </source>
</evidence>
<keyword evidence="4" id="KW-0963">Cytoplasm</keyword>
<evidence type="ECO:0000256" key="4">
    <source>
        <dbReference type="ARBA" id="ARBA00022490"/>
    </source>
</evidence>
<evidence type="ECO:0000256" key="3">
    <source>
        <dbReference type="ARBA" id="ARBA00020501"/>
    </source>
</evidence>
<dbReference type="Pfam" id="PF10221">
    <property type="entry name" value="Mat89Bb"/>
    <property type="match status" value="1"/>
</dbReference>
<dbReference type="InterPro" id="IPR011993">
    <property type="entry name" value="PH-like_dom_sf"/>
</dbReference>
<evidence type="ECO:0000313" key="15">
    <source>
        <dbReference type="EMBL" id="ULT96463.1"/>
    </source>
</evidence>
<dbReference type="GO" id="GO:0048471">
    <property type="term" value="C:perinuclear region of cytoplasm"/>
    <property type="evidence" value="ECO:0007669"/>
    <property type="project" value="UniProtKB-SubCell"/>
</dbReference>
<dbReference type="EMBL" id="CP090894">
    <property type="protein sequence ID" value="ULT96463.1"/>
    <property type="molecule type" value="Genomic_DNA"/>
</dbReference>
<sequence>MEQRDMKTVVVLDRNADFAEETNETFDIAIREGVKQKKLEIKKDYWTWCVESVFEMHRILSDVYPHGSLQIRIALADYLARMLDAEWTTDLITRAELGELIEKTGKPCPEDIDIDSTCGWQMAIEALAVESPEQIEHNFNARFNIKKRSDQNSEVARVTKELNDEPASPAIENNGNLIIYTRYKTDEEMMEAKEEIASLVSSVNAIASSESNRTFCPITSLRVFIVNFYGADEECAVKTHSLEEYPDLPLLKFWVISRKASDMCVAIHSVLVAAFDLSSTTVTKIPMKEDNRGSTNYDVELFHSSKVHEQLKENNLIARVSEKGNANSGVTYDTMRLTWTTAPKIKWTLFPYHDDAVPCTTAVAYSRPSACLTQFVRDGRCVMLDSEKTSLLGMNMPDKLVSHILIANRGRMYILDIDFMQKKMRRLQRLRELKPPRRVRIRDPINVHQLKHTFKQIEFKKVGKNFLEDDNVAEQKGKQRKRLKTLDIQKRLRCITKNIPMYQEDTFIFYSDEVTKKLEPLVTKITKRRLTPADVQQCNSKIMKLHQMRALKEFIVPEDADIDACLVEDLSDPEEQMRVAIVELAKHLMKYSNFSVRHKAVYKTFMTTMGADKLLEVDLEDDEAIDKMFVKRPFFMKTRGDTDVSSESESSDTCSSCSDEEEEEMEEDDNKEGEGSGHRSRNMLKRFLKYADRDGSPTIVDKSKNAKLDELLFELAKDIEFDLFTNVCERIEKKEEGQRREFVGREAHGNKAPLYPQLAEKFENPASPAGIVDGSERPERAEKLPDRPMAHENEALLRVENVKYRRGGEGRGRSPIGQLILFDDHIEWRDNASPEVFTCNFDRIVGQRVSPPHRARAQLELVLRNDDEQVTFVFFDPRASQEELAQQRDNVKQQLQTALFQHFQLVHNQ</sequence>
<dbReference type="SUPFAM" id="SSF50729">
    <property type="entry name" value="PH domain-like"/>
    <property type="match status" value="1"/>
</dbReference>
<proteinExistence type="inferred from homology"/>
<dbReference type="AlphaFoldDB" id="A0AAE9ACY4"/>
<evidence type="ECO:0000256" key="8">
    <source>
        <dbReference type="ARBA" id="ARBA00023306"/>
    </source>
</evidence>
<keyword evidence="5" id="KW-0132">Cell division</keyword>
<dbReference type="Pfam" id="PF08567">
    <property type="entry name" value="PH_TFIIH"/>
    <property type="match status" value="1"/>
</dbReference>
<dbReference type="Proteomes" id="UP000827892">
    <property type="component" value="Chromosome IV"/>
</dbReference>
<keyword evidence="7" id="KW-0539">Nucleus</keyword>
<dbReference type="InterPro" id="IPR013876">
    <property type="entry name" value="TFIIH_BTF_p62_N"/>
</dbReference>
<protein>
    <recommendedName>
        <fullName evidence="3">Protein asunder</fullName>
    </recommendedName>
    <alternativeName>
        <fullName evidence="10">Cell cycle regulator Mat89Bb</fullName>
    </alternativeName>
    <alternativeName>
        <fullName evidence="9">Set apart in position or space protein</fullName>
    </alternativeName>
</protein>
<dbReference type="GO" id="GO:0005634">
    <property type="term" value="C:nucleus"/>
    <property type="evidence" value="ECO:0007669"/>
    <property type="project" value="UniProtKB-SubCell"/>
</dbReference>
<dbReference type="GO" id="GO:0051301">
    <property type="term" value="P:cell division"/>
    <property type="evidence" value="ECO:0007669"/>
    <property type="project" value="UniProtKB-KW"/>
</dbReference>
<dbReference type="InterPro" id="IPR019355">
    <property type="entry name" value="Cell_cycle_regulator_Mat89Bb"/>
</dbReference>
<organism evidence="15 16">
    <name type="scientific">Caenorhabditis briggsae</name>
    <dbReference type="NCBI Taxonomy" id="6238"/>
    <lineage>
        <taxon>Eukaryota</taxon>
        <taxon>Metazoa</taxon>
        <taxon>Ecdysozoa</taxon>
        <taxon>Nematoda</taxon>
        <taxon>Chromadorea</taxon>
        <taxon>Rhabditida</taxon>
        <taxon>Rhabditina</taxon>
        <taxon>Rhabditomorpha</taxon>
        <taxon>Rhabditoidea</taxon>
        <taxon>Rhabditidae</taxon>
        <taxon>Peloderinae</taxon>
        <taxon>Caenorhabditis</taxon>
    </lineage>
</organism>
<name>A0AAE9ACY4_CAEBR</name>
<evidence type="ECO:0000256" key="12">
    <source>
        <dbReference type="ARBA" id="ARBA00065185"/>
    </source>
</evidence>
<evidence type="ECO:0000256" key="9">
    <source>
        <dbReference type="ARBA" id="ARBA00030658"/>
    </source>
</evidence>
<evidence type="ECO:0000256" key="10">
    <source>
        <dbReference type="ARBA" id="ARBA00032585"/>
    </source>
</evidence>
<evidence type="ECO:0000256" key="2">
    <source>
        <dbReference type="ARBA" id="ARBA00004556"/>
    </source>
</evidence>
<keyword evidence="6" id="KW-0498">Mitosis</keyword>
<dbReference type="PANTHER" id="PTHR12955">
    <property type="entry name" value="SARCOMA ANTIGEN NY-SAR-95-RELATED"/>
    <property type="match status" value="1"/>
</dbReference>
<comment type="similarity">
    <text evidence="11">Belongs to the Integrator subunit 13 family.</text>
</comment>
<feature type="compositionally biased region" description="Acidic residues" evidence="13">
    <location>
        <begin position="658"/>
        <end position="671"/>
    </location>
</feature>
<evidence type="ECO:0000256" key="7">
    <source>
        <dbReference type="ARBA" id="ARBA00023242"/>
    </source>
</evidence>
<feature type="region of interest" description="Disordered" evidence="13">
    <location>
        <begin position="640"/>
        <end position="679"/>
    </location>
</feature>
<comment type="subunit">
    <text evidence="12">Belongs to the multiprotein complex Integrator, at least composed of IntS1, IntS2, IntS3, IntS4, omd/IntS5, IntS6, defl/IntS7, IntS8, IntS9, IntS10, IntS11, IntS12, asun/IntS13, IntS14 and IntS15. The core complex associates with protein phosphatase 2A subunits mts/PP2A and Pp2A-29B, to form the Integrator-PP2A (INTAC) complex.</text>
</comment>
<comment type="subcellular location">
    <subcellularLocation>
        <location evidence="2">Cytoplasm</location>
        <location evidence="2">Perinuclear region</location>
    </subcellularLocation>
    <subcellularLocation>
        <location evidence="1">Nucleus</location>
    </subcellularLocation>
</comment>
<reference evidence="15 16" key="1">
    <citation type="submission" date="2022-05" db="EMBL/GenBank/DDBJ databases">
        <title>Chromosome-level reference genomes for two strains of Caenorhabditis briggsae: an improved platform for comparative genomics.</title>
        <authorList>
            <person name="Stevens L."/>
            <person name="Andersen E.C."/>
        </authorList>
    </citation>
    <scope>NUCLEOTIDE SEQUENCE [LARGE SCALE GENOMIC DNA]</scope>
    <source>
        <strain evidence="15">QX1410_ONT</strain>
        <tissue evidence="15">Whole-organism</tissue>
    </source>
</reference>
<accession>A0AAE9ACY4</accession>
<keyword evidence="8" id="KW-0131">Cell cycle</keyword>
<gene>
    <name evidence="15" type="ORF">L3Y34_004805</name>
</gene>
<dbReference type="Gene3D" id="2.30.29.30">
    <property type="entry name" value="Pleckstrin-homology domain (PH domain)/Phosphotyrosine-binding domain (PTB)"/>
    <property type="match status" value="1"/>
</dbReference>
<evidence type="ECO:0000256" key="13">
    <source>
        <dbReference type="SAM" id="MobiDB-lite"/>
    </source>
</evidence>
<evidence type="ECO:0000256" key="11">
    <source>
        <dbReference type="ARBA" id="ARBA00061603"/>
    </source>
</evidence>
<evidence type="ECO:0000313" key="16">
    <source>
        <dbReference type="Proteomes" id="UP000827892"/>
    </source>
</evidence>
<evidence type="ECO:0000256" key="5">
    <source>
        <dbReference type="ARBA" id="ARBA00022618"/>
    </source>
</evidence>